<dbReference type="PANTHER" id="PTHR31084">
    <property type="entry name" value="ALPHA-L-FUCOSIDASE 2"/>
    <property type="match status" value="1"/>
</dbReference>
<dbReference type="Pfam" id="PF21307">
    <property type="entry name" value="Glyco_hydro_95_C"/>
    <property type="match status" value="1"/>
</dbReference>
<keyword evidence="6" id="KW-1185">Reference proteome</keyword>
<dbReference type="InterPro" id="IPR008928">
    <property type="entry name" value="6-hairpin_glycosidase_sf"/>
</dbReference>
<dbReference type="InterPro" id="IPR054363">
    <property type="entry name" value="GH95_cat"/>
</dbReference>
<dbReference type="FunFam" id="1.50.10.10:FF:000028">
    <property type="entry name" value="Alpha-L-fucosidase 2"/>
    <property type="match status" value="1"/>
</dbReference>
<evidence type="ECO:0000313" key="5">
    <source>
        <dbReference type="EMBL" id="TKT90438.1"/>
    </source>
</evidence>
<comment type="caution">
    <text evidence="5">The sequence shown here is derived from an EMBL/GenBank/DDBJ whole genome shotgun (WGS) entry which is preliminary data.</text>
</comment>
<feature type="domain" description="Alpha fucosidase A-like C-terminal" evidence="3">
    <location>
        <begin position="719"/>
        <end position="787"/>
    </location>
</feature>
<gene>
    <name evidence="5" type="ORF">FDK13_19040</name>
</gene>
<dbReference type="GO" id="GO:0005975">
    <property type="term" value="P:carbohydrate metabolic process"/>
    <property type="evidence" value="ECO:0007669"/>
    <property type="project" value="InterPro"/>
</dbReference>
<dbReference type="InterPro" id="IPR027414">
    <property type="entry name" value="GH95_N_dom"/>
</dbReference>
<feature type="domain" description="Glycosyl hydrolase family 95 catalytic" evidence="4">
    <location>
        <begin position="305"/>
        <end position="717"/>
    </location>
</feature>
<evidence type="ECO:0000313" key="6">
    <source>
        <dbReference type="Proteomes" id="UP000304900"/>
    </source>
</evidence>
<feature type="signal peptide" evidence="1">
    <location>
        <begin position="1"/>
        <end position="20"/>
    </location>
</feature>
<feature type="chain" id="PRO_5020499137" evidence="1">
    <location>
        <begin position="21"/>
        <end position="837"/>
    </location>
</feature>
<sequence>MKLRFTFSIFFLLFSSRLFAQQDLKLWYKQPASNWNEALPIGNGRIGAMVFGRVNEELIQLNEESLWSGGPVNTNPNPGAVKYLPQIRKALANEDFKLAEALTKKMQGLFTESYEPLGDLIIKQNFSSNPTDYRRELDISNALSLTKFTVDGVEYSREIFISAPDQIMIIKLKASKKGALNFTASTQSPLVYNNVVIAQDQIAMKGQAPSHTDPSYMESMELPVVYNDPDRCKGMRFELRVKVKESDGKVMADSAGLHITDASEVVLLLSAATSFNGFDKCPDKDGKDEVELVENYLRPALTKTFDTLKGDHISDYHQYFNRVNLILNGNPKVDLPMDERLKNYTDGGKDPALESLYFQFGRYLLISSSRANGVPANLQGIWNHQVRPPWSSNFTTNINAQMNYWMVETANLSELHTPLLDIIKQMEVTGAETAKNFYNAKGWVVHHNSDIWATSNPVSGSPSWANWPMGGAWLCQHLWEHYQFTGNQEYLSKTAYPLMKSSALFMLDWLIEDKNGRLVTAPATTPENIFVTETGFKGSVSVATTMDMSIIWDLFTNLIEASERLGTDSDFRKLLIEKRSKLFPLQIGKRGNLQEWYKDWKDEEPEHRHISHLFGLFPGRQISPLTTPVYADAARKTMEIRGDGGTGWSKGWKINIWARLLDGNHAYKLIREQLKLTGVEGTNYSQGGGTYPNLFDAHPPFQIDGNFGGTSGITEMLLQSHDGLINILPAVPDNWRSGAVKGLKARGGFETDVTWVNGKITQLTIRSKLGGNCRIGIPNTLKSAAKISIKAAAGENQNPFYKSIQQKGEGAVMTKKGTFIFDFLTEAGKEYIFKASK</sequence>
<dbReference type="RefSeq" id="WP_137341606.1">
    <property type="nucleotide sequence ID" value="NZ_BSQH01000002.1"/>
</dbReference>
<dbReference type="SUPFAM" id="SSF48208">
    <property type="entry name" value="Six-hairpin glycosidases"/>
    <property type="match status" value="1"/>
</dbReference>
<dbReference type="Gene3D" id="1.50.10.10">
    <property type="match status" value="1"/>
</dbReference>
<name>A0A4U6D3H3_9BACT</name>
<feature type="domain" description="Glycosyl hydrolase family 95 N-terminal" evidence="2">
    <location>
        <begin position="26"/>
        <end position="276"/>
    </location>
</feature>
<dbReference type="PIRSF" id="PIRSF007663">
    <property type="entry name" value="UCP007663"/>
    <property type="match status" value="1"/>
</dbReference>
<organism evidence="5 6">
    <name type="scientific">Dyadobacter frigoris</name>
    <dbReference type="NCBI Taxonomy" id="2576211"/>
    <lineage>
        <taxon>Bacteria</taxon>
        <taxon>Pseudomonadati</taxon>
        <taxon>Bacteroidota</taxon>
        <taxon>Cytophagia</taxon>
        <taxon>Cytophagales</taxon>
        <taxon>Spirosomataceae</taxon>
        <taxon>Dyadobacter</taxon>
    </lineage>
</organism>
<evidence type="ECO:0000259" key="3">
    <source>
        <dbReference type="Pfam" id="PF21307"/>
    </source>
</evidence>
<dbReference type="Proteomes" id="UP000304900">
    <property type="component" value="Unassembled WGS sequence"/>
</dbReference>
<dbReference type="OrthoDB" id="9802600at2"/>
<keyword evidence="5" id="KW-0378">Hydrolase</keyword>
<dbReference type="AlphaFoldDB" id="A0A4U6D3H3"/>
<dbReference type="PANTHER" id="PTHR31084:SF0">
    <property type="entry name" value="ALPHA-L-FUCOSIDASE 2"/>
    <property type="match status" value="1"/>
</dbReference>
<protein>
    <submittedName>
        <fullName evidence="5">Glycoside hydrolase family 95 protein</fullName>
    </submittedName>
</protein>
<dbReference type="Pfam" id="PF14498">
    <property type="entry name" value="Glyco_hyd_65N_2"/>
    <property type="match status" value="1"/>
</dbReference>
<accession>A0A4U6D3H3</accession>
<evidence type="ECO:0000256" key="1">
    <source>
        <dbReference type="SAM" id="SignalP"/>
    </source>
</evidence>
<evidence type="ECO:0000259" key="2">
    <source>
        <dbReference type="Pfam" id="PF14498"/>
    </source>
</evidence>
<reference evidence="5 6" key="1">
    <citation type="submission" date="2019-05" db="EMBL/GenBank/DDBJ databases">
        <title>Dyadobacter AR-3-8 sp. nov., isolated from arctic soil.</title>
        <authorList>
            <person name="Chaudhary D.K."/>
        </authorList>
    </citation>
    <scope>NUCLEOTIDE SEQUENCE [LARGE SCALE GENOMIC DNA]</scope>
    <source>
        <strain evidence="5 6">AR-3-8</strain>
    </source>
</reference>
<dbReference type="GO" id="GO:0004560">
    <property type="term" value="F:alpha-L-fucosidase activity"/>
    <property type="evidence" value="ECO:0007669"/>
    <property type="project" value="InterPro"/>
</dbReference>
<evidence type="ECO:0000259" key="4">
    <source>
        <dbReference type="Pfam" id="PF22124"/>
    </source>
</evidence>
<dbReference type="EMBL" id="SZVO01000009">
    <property type="protein sequence ID" value="TKT90438.1"/>
    <property type="molecule type" value="Genomic_DNA"/>
</dbReference>
<dbReference type="InterPro" id="IPR012341">
    <property type="entry name" value="6hp_glycosidase-like_sf"/>
</dbReference>
<dbReference type="Pfam" id="PF22124">
    <property type="entry name" value="Glyco_hydro_95_cat"/>
    <property type="match status" value="1"/>
</dbReference>
<dbReference type="InterPro" id="IPR016518">
    <property type="entry name" value="Alpha-L-fucosidase"/>
</dbReference>
<proteinExistence type="predicted"/>
<keyword evidence="1" id="KW-0732">Signal</keyword>
<dbReference type="InterPro" id="IPR049053">
    <property type="entry name" value="AFCA-like_C"/>
</dbReference>